<accession>A0ABY7F1N7</accession>
<dbReference type="Gene3D" id="3.90.176.10">
    <property type="entry name" value="Toxin ADP-ribosyltransferase, Chain A, domain 1"/>
    <property type="match status" value="1"/>
</dbReference>
<protein>
    <submittedName>
        <fullName evidence="2">Uncharacterized protein</fullName>
    </submittedName>
</protein>
<name>A0ABY7F1N7_MYAAR</name>
<evidence type="ECO:0000313" key="3">
    <source>
        <dbReference type="Proteomes" id="UP001164746"/>
    </source>
</evidence>
<dbReference type="EMBL" id="CP111021">
    <property type="protein sequence ID" value="WAR16095.1"/>
    <property type="molecule type" value="Genomic_DNA"/>
</dbReference>
<keyword evidence="3" id="KW-1185">Reference proteome</keyword>
<dbReference type="Proteomes" id="UP001164746">
    <property type="component" value="Chromosome 10"/>
</dbReference>
<evidence type="ECO:0000313" key="2">
    <source>
        <dbReference type="EMBL" id="WAR16095.1"/>
    </source>
</evidence>
<dbReference type="SUPFAM" id="SSF56399">
    <property type="entry name" value="ADP-ribosylation"/>
    <property type="match status" value="1"/>
</dbReference>
<proteinExistence type="predicted"/>
<evidence type="ECO:0000256" key="1">
    <source>
        <dbReference type="SAM" id="SignalP"/>
    </source>
</evidence>
<dbReference type="PROSITE" id="PS51996">
    <property type="entry name" value="TR_MART"/>
    <property type="match status" value="1"/>
</dbReference>
<sequence>MKIFGIIICSSSLVEGFSYADEVRDIFRRHFNNEDNECWERTNTNQYTDTIGMAKALVNVYTQECKNFNNKKYGWSFYRVLNDKLRGRTNEPIWLDTEDLLNRALSVLGLQTGNTLFRACQCSDIKKGYILMNYDFWSTSLDASQTTQFLSKDKIFFKLTASPAGTYIDKYSAFPEKEVLLQSKSQLYVEEYITDTQEIEAKTNELKLPTDTKMKAFAVVTGNIPPSVSGSALNSGKCDCSGGTTSGASMPTSFLSALFFIALTLVW</sequence>
<feature type="signal peptide" evidence="1">
    <location>
        <begin position="1"/>
        <end position="16"/>
    </location>
</feature>
<feature type="chain" id="PRO_5046015526" evidence="1">
    <location>
        <begin position="17"/>
        <end position="267"/>
    </location>
</feature>
<gene>
    <name evidence="2" type="ORF">MAR_030689</name>
</gene>
<keyword evidence="1" id="KW-0732">Signal</keyword>
<organism evidence="2 3">
    <name type="scientific">Mya arenaria</name>
    <name type="common">Soft-shell clam</name>
    <dbReference type="NCBI Taxonomy" id="6604"/>
    <lineage>
        <taxon>Eukaryota</taxon>
        <taxon>Metazoa</taxon>
        <taxon>Spiralia</taxon>
        <taxon>Lophotrochozoa</taxon>
        <taxon>Mollusca</taxon>
        <taxon>Bivalvia</taxon>
        <taxon>Autobranchia</taxon>
        <taxon>Heteroconchia</taxon>
        <taxon>Euheterodonta</taxon>
        <taxon>Imparidentia</taxon>
        <taxon>Neoheterodontei</taxon>
        <taxon>Myida</taxon>
        <taxon>Myoidea</taxon>
        <taxon>Myidae</taxon>
        <taxon>Mya</taxon>
    </lineage>
</organism>
<reference evidence="2" key="1">
    <citation type="submission" date="2022-11" db="EMBL/GenBank/DDBJ databases">
        <title>Centuries of genome instability and evolution in soft-shell clam transmissible cancer (bioRxiv).</title>
        <authorList>
            <person name="Hart S.F.M."/>
            <person name="Yonemitsu M.A."/>
            <person name="Giersch R.M."/>
            <person name="Beal B.F."/>
            <person name="Arriagada G."/>
            <person name="Davis B.W."/>
            <person name="Ostrander E.A."/>
            <person name="Goff S.P."/>
            <person name="Metzger M.J."/>
        </authorList>
    </citation>
    <scope>NUCLEOTIDE SEQUENCE</scope>
    <source>
        <strain evidence="2">MELC-2E11</strain>
        <tissue evidence="2">Siphon/mantle</tissue>
    </source>
</reference>